<evidence type="ECO:0000256" key="1">
    <source>
        <dbReference type="PROSITE-ProRule" id="PRU01076"/>
    </source>
</evidence>
<dbReference type="PROSITE" id="PS51740">
    <property type="entry name" value="SPOVT_ABRB"/>
    <property type="match status" value="1"/>
</dbReference>
<dbReference type="NCBIfam" id="TIGR01439">
    <property type="entry name" value="lp_hng_hel_AbrB"/>
    <property type="match status" value="1"/>
</dbReference>
<feature type="domain" description="SpoVT-AbrB" evidence="2">
    <location>
        <begin position="1"/>
        <end position="47"/>
    </location>
</feature>
<reference evidence="3 4" key="1">
    <citation type="journal article" date="2020" name="ISME J.">
        <title>Comparative genomics reveals insights into cyanobacterial evolution and habitat adaptation.</title>
        <authorList>
            <person name="Chen M.Y."/>
            <person name="Teng W.K."/>
            <person name="Zhao L."/>
            <person name="Hu C.X."/>
            <person name="Zhou Y.K."/>
            <person name="Han B.P."/>
            <person name="Song L.R."/>
            <person name="Shu W.S."/>
        </authorList>
    </citation>
    <scope>NUCLEOTIDE SEQUENCE [LARGE SCALE GENOMIC DNA]</scope>
    <source>
        <strain evidence="3 4">FACHB-196</strain>
    </source>
</reference>
<dbReference type="EMBL" id="JACJST010000028">
    <property type="protein sequence ID" value="MBD2570712.1"/>
    <property type="molecule type" value="Genomic_DNA"/>
</dbReference>
<gene>
    <name evidence="3" type="ORF">H6G59_23010</name>
</gene>
<organism evidence="3 4">
    <name type="scientific">Anabaena lutea FACHB-196</name>
    <dbReference type="NCBI Taxonomy" id="2692881"/>
    <lineage>
        <taxon>Bacteria</taxon>
        <taxon>Bacillati</taxon>
        <taxon>Cyanobacteriota</taxon>
        <taxon>Cyanophyceae</taxon>
        <taxon>Nostocales</taxon>
        <taxon>Nostocaceae</taxon>
        <taxon>Anabaena</taxon>
    </lineage>
</organism>
<name>A0ABR8FNM4_9NOST</name>
<dbReference type="SUPFAM" id="SSF89447">
    <property type="entry name" value="AbrB/MazE/MraZ-like"/>
    <property type="match status" value="1"/>
</dbReference>
<dbReference type="InterPro" id="IPR007159">
    <property type="entry name" value="SpoVT-AbrB_dom"/>
</dbReference>
<sequence>MTSATITTKGQVTIPKEIRDYLNLDTGSKVDFVIDENGIVKLIPLNIPIKKLSGILHREGMESATLEEMEKTISEAASDWT</sequence>
<evidence type="ECO:0000259" key="2">
    <source>
        <dbReference type="PROSITE" id="PS51740"/>
    </source>
</evidence>
<dbReference type="PANTHER" id="PTHR34860:SF6">
    <property type="entry name" value="REPRESSOR-LIKE PROTEIN SSO7C3"/>
    <property type="match status" value="1"/>
</dbReference>
<dbReference type="InterPro" id="IPR052975">
    <property type="entry name" value="Repressor-like_regulatory"/>
</dbReference>
<dbReference type="RefSeq" id="WP_190719070.1">
    <property type="nucleotide sequence ID" value="NZ_JACJST010000028.1"/>
</dbReference>
<dbReference type="PANTHER" id="PTHR34860">
    <property type="entry name" value="REPRESSOR-LIKE PROTEIN SSO7C3"/>
    <property type="match status" value="1"/>
</dbReference>
<proteinExistence type="predicted"/>
<accession>A0ABR8FNM4</accession>
<comment type="caution">
    <text evidence="3">The sequence shown here is derived from an EMBL/GenBank/DDBJ whole genome shotgun (WGS) entry which is preliminary data.</text>
</comment>
<dbReference type="Gene3D" id="2.10.260.10">
    <property type="match status" value="1"/>
</dbReference>
<keyword evidence="4" id="KW-1185">Reference proteome</keyword>
<protein>
    <submittedName>
        <fullName evidence="3">AbrB/MazE/SpoVT family DNA-binding domain-containing protein</fullName>
    </submittedName>
</protein>
<dbReference type="InterPro" id="IPR037914">
    <property type="entry name" value="SpoVT-AbrB_sf"/>
</dbReference>
<evidence type="ECO:0000313" key="4">
    <source>
        <dbReference type="Proteomes" id="UP000640531"/>
    </source>
</evidence>
<dbReference type="SMART" id="SM00966">
    <property type="entry name" value="SpoVT_AbrB"/>
    <property type="match status" value="1"/>
</dbReference>
<dbReference type="Pfam" id="PF04014">
    <property type="entry name" value="MazE_antitoxin"/>
    <property type="match status" value="1"/>
</dbReference>
<keyword evidence="1 3" id="KW-0238">DNA-binding</keyword>
<evidence type="ECO:0000313" key="3">
    <source>
        <dbReference type="EMBL" id="MBD2570712.1"/>
    </source>
</evidence>
<dbReference type="Proteomes" id="UP000640531">
    <property type="component" value="Unassembled WGS sequence"/>
</dbReference>
<dbReference type="GO" id="GO:0003677">
    <property type="term" value="F:DNA binding"/>
    <property type="evidence" value="ECO:0007669"/>
    <property type="project" value="UniProtKB-KW"/>
</dbReference>